<organism evidence="2 3">
    <name type="scientific">Halarcobacter ebronensis</name>
    <dbReference type="NCBI Taxonomy" id="1462615"/>
    <lineage>
        <taxon>Bacteria</taxon>
        <taxon>Pseudomonadati</taxon>
        <taxon>Campylobacterota</taxon>
        <taxon>Epsilonproteobacteria</taxon>
        <taxon>Campylobacterales</taxon>
        <taxon>Arcobacteraceae</taxon>
        <taxon>Halarcobacter</taxon>
    </lineage>
</organism>
<dbReference type="Proteomes" id="UP000290172">
    <property type="component" value="Unassembled WGS sequence"/>
</dbReference>
<evidence type="ECO:0000313" key="2">
    <source>
        <dbReference type="EMBL" id="RXJ69310.1"/>
    </source>
</evidence>
<dbReference type="EMBL" id="PDKJ01000003">
    <property type="protein sequence ID" value="RXJ69310.1"/>
    <property type="molecule type" value="Genomic_DNA"/>
</dbReference>
<dbReference type="PROSITE" id="PS51782">
    <property type="entry name" value="LYSM"/>
    <property type="match status" value="1"/>
</dbReference>
<sequence>MATEEIVPKEVLDAISATCDMITVADKYAMINNNKEFRLVSDVCSVTGDSIKTYDIVLKYSEDANGVKHILAESFGNLVSDITFEQSFEKAIKQSAVAGTIVAMVDSPAPGPADIAGAVVFLGGATKGYVVSKAKAWAAGEFTKESILKLWPDQEEIKAYEDNKSIYEKKDGNITLPNNKEVQESILPVLKNNGVEKVSIDNQPYTIQNGDTLSQIAQANNTTVDSLIESNPWLTEDNRISSDGSYALIKPGEKLNLTVDNKTTSYGIDDTNTLTPEYQIDLTTQDVIPLKENQNISGVAKILGKSEIDLAEYNNLTLENSKSLPTGTPIRSYVGNPEIISTPEGNIKLFKNYDGSETAILPESITGEKIIINFDEDSSTLLYGDRTNPDKITYVDDVTNNYVEISKDSNGSYYKSLESNNDFTVKYDNNKTITNIEITSNNVNLDDIAPLTPYSKEDLKAFNLLDGDMNNFYKTLERKVA</sequence>
<feature type="domain" description="LysM" evidence="1">
    <location>
        <begin position="203"/>
        <end position="248"/>
    </location>
</feature>
<dbReference type="Pfam" id="PF01476">
    <property type="entry name" value="LysM"/>
    <property type="match status" value="1"/>
</dbReference>
<dbReference type="CDD" id="cd00118">
    <property type="entry name" value="LysM"/>
    <property type="match status" value="1"/>
</dbReference>
<dbReference type="InterPro" id="IPR018392">
    <property type="entry name" value="LysM"/>
</dbReference>
<dbReference type="Gene3D" id="3.10.350.10">
    <property type="entry name" value="LysM domain"/>
    <property type="match status" value="1"/>
</dbReference>
<dbReference type="RefSeq" id="WP_128979578.1">
    <property type="nucleotide sequence ID" value="NZ_PDKJ01000003.1"/>
</dbReference>
<dbReference type="SMART" id="SM00257">
    <property type="entry name" value="LysM"/>
    <property type="match status" value="1"/>
</dbReference>
<gene>
    <name evidence="2" type="ORF">CRV08_04690</name>
</gene>
<reference evidence="2 3" key="1">
    <citation type="submission" date="2017-10" db="EMBL/GenBank/DDBJ databases">
        <title>Genomics of the genus Arcobacter.</title>
        <authorList>
            <person name="Perez-Cataluna A."/>
            <person name="Figueras M.J."/>
        </authorList>
    </citation>
    <scope>NUCLEOTIDE SEQUENCE [LARGE SCALE GENOMIC DNA]</scope>
    <source>
        <strain evidence="2 3">CECT 8993</strain>
    </source>
</reference>
<dbReference type="SUPFAM" id="SSF54106">
    <property type="entry name" value="LysM domain"/>
    <property type="match status" value="1"/>
</dbReference>
<dbReference type="AlphaFoldDB" id="A0A4Q0YFH5"/>
<protein>
    <recommendedName>
        <fullName evidence="1">LysM domain-containing protein</fullName>
    </recommendedName>
</protein>
<evidence type="ECO:0000259" key="1">
    <source>
        <dbReference type="PROSITE" id="PS51782"/>
    </source>
</evidence>
<proteinExistence type="predicted"/>
<name>A0A4Q0YFH5_9BACT</name>
<evidence type="ECO:0000313" key="3">
    <source>
        <dbReference type="Proteomes" id="UP000290172"/>
    </source>
</evidence>
<accession>A0A4Q0YFH5</accession>
<dbReference type="InterPro" id="IPR036779">
    <property type="entry name" value="LysM_dom_sf"/>
</dbReference>
<comment type="caution">
    <text evidence="2">The sequence shown here is derived from an EMBL/GenBank/DDBJ whole genome shotgun (WGS) entry which is preliminary data.</text>
</comment>